<dbReference type="KEGG" id="odi:ODI_R3331"/>
<dbReference type="InterPro" id="IPR036388">
    <property type="entry name" value="WH-like_DNA-bd_sf"/>
</dbReference>
<dbReference type="GO" id="GO:0003677">
    <property type="term" value="F:DNA binding"/>
    <property type="evidence" value="ECO:0007669"/>
    <property type="project" value="UniProtKB-KW"/>
</dbReference>
<evidence type="ECO:0000259" key="5">
    <source>
        <dbReference type="PROSITE" id="PS50042"/>
    </source>
</evidence>
<dbReference type="PRINTS" id="PR00034">
    <property type="entry name" value="HTHCRP"/>
</dbReference>
<proteinExistence type="predicted"/>
<dbReference type="InterPro" id="IPR018490">
    <property type="entry name" value="cNMP-bd_dom_sf"/>
</dbReference>
<evidence type="ECO:0000256" key="1">
    <source>
        <dbReference type="ARBA" id="ARBA00023015"/>
    </source>
</evidence>
<keyword evidence="9" id="KW-1185">Reference proteome</keyword>
<dbReference type="Pfam" id="PF00027">
    <property type="entry name" value="cNMP_binding"/>
    <property type="match status" value="1"/>
</dbReference>
<dbReference type="InterPro" id="IPR036390">
    <property type="entry name" value="WH_DNA-bd_sf"/>
</dbReference>
<name>A0A1C3K403_9BURK</name>
<keyword evidence="1" id="KW-0805">Transcription regulation</keyword>
<evidence type="ECO:0000313" key="7">
    <source>
        <dbReference type="EMBL" id="SBT26212.1"/>
    </source>
</evidence>
<protein>
    <submittedName>
        <fullName evidence="7">Nitric oxide-responding transcriptional regulator NnrR (Crp/Fnr family)</fullName>
    </submittedName>
</protein>
<dbReference type="PROSITE" id="PS50042">
    <property type="entry name" value="CNMP_BINDING_3"/>
    <property type="match status" value="1"/>
</dbReference>
<reference evidence="8 9" key="2">
    <citation type="submission" date="2017-08" db="EMBL/GenBank/DDBJ databases">
        <authorList>
            <person name="de Groot N.N."/>
        </authorList>
    </citation>
    <scope>NUCLEOTIDE SEQUENCE [LARGE SCALE GENOMIC DNA]</scope>
    <source>
        <strain evidence="8">Orrdi1</strain>
    </source>
</reference>
<keyword evidence="2" id="KW-0238">DNA-binding</keyword>
<reference evidence="7 9" key="1">
    <citation type="submission" date="2016-06" db="EMBL/GenBank/DDBJ databases">
        <authorList>
            <person name="Kjaerup R.B."/>
            <person name="Dalgaard T.S."/>
            <person name="Juul-Madsen H.R."/>
        </authorList>
    </citation>
    <scope>NUCLEOTIDE SEQUENCE [LARGE SCALE GENOMIC DNA]</scope>
    <source>
        <strain evidence="7">Orrdi1</strain>
    </source>
</reference>
<dbReference type="InterPro" id="IPR050397">
    <property type="entry name" value="Env_Response_Regulators"/>
</dbReference>
<dbReference type="RefSeq" id="WP_231968077.1">
    <property type="nucleotide sequence ID" value="NZ_LT907988.1"/>
</dbReference>
<organism evidence="7 9">
    <name type="scientific">Orrella dioscoreae</name>
    <dbReference type="NCBI Taxonomy" id="1851544"/>
    <lineage>
        <taxon>Bacteria</taxon>
        <taxon>Pseudomonadati</taxon>
        <taxon>Pseudomonadota</taxon>
        <taxon>Betaproteobacteria</taxon>
        <taxon>Burkholderiales</taxon>
        <taxon>Alcaligenaceae</taxon>
        <taxon>Orrella</taxon>
    </lineage>
</organism>
<evidence type="ECO:0000259" key="6">
    <source>
        <dbReference type="PROSITE" id="PS51063"/>
    </source>
</evidence>
<dbReference type="InterPro" id="IPR000595">
    <property type="entry name" value="cNMP-bd_dom"/>
</dbReference>
<dbReference type="InterPro" id="IPR014710">
    <property type="entry name" value="RmlC-like_jellyroll"/>
</dbReference>
<feature type="domain" description="HTH crp-type" evidence="6">
    <location>
        <begin position="156"/>
        <end position="229"/>
    </location>
</feature>
<accession>A0A1C3K403</accession>
<dbReference type="CDD" id="cd00092">
    <property type="entry name" value="HTH_CRP"/>
    <property type="match status" value="1"/>
</dbReference>
<dbReference type="STRING" id="1851544.ODI_03028"/>
<sequence length="277" mass="30344">MPSPAVLPSAALSPVYLRSFALFERLTDVQLQSIQQEARTLRLPVSACAFRQGEPAAHFYLLLQGRLKVTQCTCGGAQVVVRYVNPGDLFGLARAMRQPLYPACAVAVEDSVCLAWPAQTWPRFVALSPDVAGAVLQAVGQRLQDAHVRIQELSTEEVEQRVARAILRLVDQAGEQTDEGIAISFPITRQDIAETTGTTLHTVSRLLSAWQQRGLVVNRRKRVVVRQLDDLIRLSEGAAEQPLNYCPMSMTSRKPTLAGAGPTEQPPFLGSRMKSGM</sequence>
<dbReference type="PROSITE" id="PS51063">
    <property type="entry name" value="HTH_CRP_2"/>
    <property type="match status" value="1"/>
</dbReference>
<dbReference type="SMART" id="SM00100">
    <property type="entry name" value="cNMP"/>
    <property type="match status" value="1"/>
</dbReference>
<dbReference type="EMBL" id="FLRC01000029">
    <property type="protein sequence ID" value="SBT26212.1"/>
    <property type="molecule type" value="Genomic_DNA"/>
</dbReference>
<evidence type="ECO:0000313" key="9">
    <source>
        <dbReference type="Proteomes" id="UP000078558"/>
    </source>
</evidence>
<evidence type="ECO:0000256" key="4">
    <source>
        <dbReference type="SAM" id="MobiDB-lite"/>
    </source>
</evidence>
<dbReference type="GO" id="GO:0003700">
    <property type="term" value="F:DNA-binding transcription factor activity"/>
    <property type="evidence" value="ECO:0007669"/>
    <property type="project" value="TreeGrafter"/>
</dbReference>
<keyword evidence="3" id="KW-0804">Transcription</keyword>
<dbReference type="Proteomes" id="UP000078558">
    <property type="component" value="Chromosome I"/>
</dbReference>
<evidence type="ECO:0000256" key="2">
    <source>
        <dbReference type="ARBA" id="ARBA00023125"/>
    </source>
</evidence>
<gene>
    <name evidence="7" type="ORF">ODI_03028</name>
    <name evidence="8" type="ORF">ODI_R3331</name>
</gene>
<dbReference type="Pfam" id="PF13545">
    <property type="entry name" value="HTH_Crp_2"/>
    <property type="match status" value="1"/>
</dbReference>
<dbReference type="CDD" id="cd00038">
    <property type="entry name" value="CAP_ED"/>
    <property type="match status" value="1"/>
</dbReference>
<feature type="region of interest" description="Disordered" evidence="4">
    <location>
        <begin position="254"/>
        <end position="277"/>
    </location>
</feature>
<dbReference type="PANTHER" id="PTHR24567">
    <property type="entry name" value="CRP FAMILY TRANSCRIPTIONAL REGULATORY PROTEIN"/>
    <property type="match status" value="1"/>
</dbReference>
<dbReference type="Gene3D" id="1.10.10.10">
    <property type="entry name" value="Winged helix-like DNA-binding domain superfamily/Winged helix DNA-binding domain"/>
    <property type="match status" value="1"/>
</dbReference>
<dbReference type="GO" id="GO:0005829">
    <property type="term" value="C:cytosol"/>
    <property type="evidence" value="ECO:0007669"/>
    <property type="project" value="TreeGrafter"/>
</dbReference>
<dbReference type="EMBL" id="LT907988">
    <property type="protein sequence ID" value="SOE51289.1"/>
    <property type="molecule type" value="Genomic_DNA"/>
</dbReference>
<dbReference type="AlphaFoldDB" id="A0A1C3K403"/>
<feature type="domain" description="Cyclic nucleotide-binding" evidence="5">
    <location>
        <begin position="22"/>
        <end position="142"/>
    </location>
</feature>
<evidence type="ECO:0000256" key="3">
    <source>
        <dbReference type="ARBA" id="ARBA00023163"/>
    </source>
</evidence>
<dbReference type="SUPFAM" id="SSF46785">
    <property type="entry name" value="Winged helix' DNA-binding domain"/>
    <property type="match status" value="1"/>
</dbReference>
<dbReference type="Gene3D" id="2.60.120.10">
    <property type="entry name" value="Jelly Rolls"/>
    <property type="match status" value="1"/>
</dbReference>
<dbReference type="SMART" id="SM00419">
    <property type="entry name" value="HTH_CRP"/>
    <property type="match status" value="1"/>
</dbReference>
<dbReference type="PANTHER" id="PTHR24567:SF28">
    <property type="entry name" value="LISTERIOLYSIN REGULATORY PROTEIN"/>
    <property type="match status" value="1"/>
</dbReference>
<dbReference type="InterPro" id="IPR012318">
    <property type="entry name" value="HTH_CRP"/>
</dbReference>
<dbReference type="SUPFAM" id="SSF51206">
    <property type="entry name" value="cAMP-binding domain-like"/>
    <property type="match status" value="1"/>
</dbReference>
<evidence type="ECO:0000313" key="8">
    <source>
        <dbReference type="EMBL" id="SOE51289.1"/>
    </source>
</evidence>